<gene>
    <name evidence="2" type="ORF">CCON33237_0564</name>
</gene>
<dbReference type="AlphaFoldDB" id="A0A0M3V283"/>
<dbReference type="GeneID" id="28662238"/>
<dbReference type="RefSeq" id="WP_054196309.1">
    <property type="nucleotide sequence ID" value="NZ_CABMKQ010000053.1"/>
</dbReference>
<proteinExistence type="predicted"/>
<keyword evidence="1" id="KW-0812">Transmembrane</keyword>
<protein>
    <submittedName>
        <fullName evidence="2">Putative lipooligosaccharide transport system, substrate-binding component (LptC family)</fullName>
    </submittedName>
</protein>
<evidence type="ECO:0000313" key="2">
    <source>
        <dbReference type="EMBL" id="ALF47262.1"/>
    </source>
</evidence>
<keyword evidence="1" id="KW-0472">Membrane</keyword>
<evidence type="ECO:0000313" key="3">
    <source>
        <dbReference type="Proteomes" id="UP000066049"/>
    </source>
</evidence>
<dbReference type="EMBL" id="CP012541">
    <property type="protein sequence ID" value="ALF47262.1"/>
    <property type="molecule type" value="Genomic_DNA"/>
</dbReference>
<feature type="transmembrane region" description="Helical" evidence="1">
    <location>
        <begin position="6"/>
        <end position="22"/>
    </location>
</feature>
<reference evidence="3" key="1">
    <citation type="submission" date="2015-08" db="EMBL/GenBank/DDBJ databases">
        <title>Comparative genomics of the Campylobacter concisus group.</title>
        <authorList>
            <person name="Miller W.G."/>
            <person name="Yee E."/>
            <person name="Chapman M.H."/>
            <person name="Huynh S."/>
            <person name="Bono J.L."/>
            <person name="On S.L.W."/>
            <person name="St Leger J."/>
            <person name="Foster G."/>
            <person name="Parker C.T."/>
        </authorList>
    </citation>
    <scope>NUCLEOTIDE SEQUENCE [LARGE SCALE GENOMIC DNA]</scope>
    <source>
        <strain evidence="3">ATCC 33237</strain>
    </source>
</reference>
<sequence>MVVKIFYFVVAIFSVVMIFLAAQDPYLANVLKIDTKISNMQINDVIDYEINSTKISGVYEADELNRYNDKDEFLSFKAKILRGNLKHFLSSDKAISQNNEIIFQKNANYENNDSLRFISDEVIYGTKTKIVRSEANFTVTRNGDKALGESGSYDLNKKQTQIKGLRAWVEENQRF</sequence>
<dbReference type="KEGG" id="ccoc:CCON33237_0564"/>
<accession>A0A0M3V283</accession>
<dbReference type="PATRIC" id="fig|199.248.peg.595"/>
<organism evidence="2 3">
    <name type="scientific">Campylobacter concisus</name>
    <dbReference type="NCBI Taxonomy" id="199"/>
    <lineage>
        <taxon>Bacteria</taxon>
        <taxon>Pseudomonadati</taxon>
        <taxon>Campylobacterota</taxon>
        <taxon>Epsilonproteobacteria</taxon>
        <taxon>Campylobacterales</taxon>
        <taxon>Campylobacteraceae</taxon>
        <taxon>Campylobacter</taxon>
    </lineage>
</organism>
<evidence type="ECO:0000256" key="1">
    <source>
        <dbReference type="SAM" id="Phobius"/>
    </source>
</evidence>
<dbReference type="Proteomes" id="UP000066049">
    <property type="component" value="Chromosome"/>
</dbReference>
<keyword evidence="1" id="KW-1133">Transmembrane helix</keyword>
<name>A0A0M3V283_9BACT</name>